<organism evidence="1 2">
    <name type="scientific">Nocardia callitridis</name>
    <dbReference type="NCBI Taxonomy" id="648753"/>
    <lineage>
        <taxon>Bacteria</taxon>
        <taxon>Bacillati</taxon>
        <taxon>Actinomycetota</taxon>
        <taxon>Actinomycetes</taxon>
        <taxon>Mycobacteriales</taxon>
        <taxon>Nocardiaceae</taxon>
        <taxon>Nocardia</taxon>
    </lineage>
</organism>
<evidence type="ECO:0000313" key="1">
    <source>
        <dbReference type="EMBL" id="GAA5049572.1"/>
    </source>
</evidence>
<protein>
    <submittedName>
        <fullName evidence="1">Uncharacterized protein</fullName>
    </submittedName>
</protein>
<reference evidence="2" key="1">
    <citation type="journal article" date="2019" name="Int. J. Syst. Evol. Microbiol.">
        <title>The Global Catalogue of Microorganisms (GCM) 10K type strain sequencing project: providing services to taxonomists for standard genome sequencing and annotation.</title>
        <authorList>
            <consortium name="The Broad Institute Genomics Platform"/>
            <consortium name="The Broad Institute Genome Sequencing Center for Infectious Disease"/>
            <person name="Wu L."/>
            <person name="Ma J."/>
        </authorList>
    </citation>
    <scope>NUCLEOTIDE SEQUENCE [LARGE SCALE GENOMIC DNA]</scope>
    <source>
        <strain evidence="2">JCM 18298</strain>
    </source>
</reference>
<keyword evidence="2" id="KW-1185">Reference proteome</keyword>
<name>A0ABP9K1V4_9NOCA</name>
<dbReference type="EMBL" id="BAABJM010000002">
    <property type="protein sequence ID" value="GAA5049572.1"/>
    <property type="molecule type" value="Genomic_DNA"/>
</dbReference>
<proteinExistence type="predicted"/>
<comment type="caution">
    <text evidence="1">The sequence shown here is derived from an EMBL/GenBank/DDBJ whole genome shotgun (WGS) entry which is preliminary data.</text>
</comment>
<dbReference type="RefSeq" id="WP_345494822.1">
    <property type="nucleotide sequence ID" value="NZ_BAABJM010000002.1"/>
</dbReference>
<dbReference type="Proteomes" id="UP001500603">
    <property type="component" value="Unassembled WGS sequence"/>
</dbReference>
<accession>A0ABP9K1V4</accession>
<evidence type="ECO:0000313" key="2">
    <source>
        <dbReference type="Proteomes" id="UP001500603"/>
    </source>
</evidence>
<gene>
    <name evidence="1" type="ORF">GCM10023318_18610</name>
</gene>
<sequence length="74" mass="7989">MNSPSASIGHPNTASSRETAVAFVVDAVESTGAATRHDFDIDQIVTIAHSMAEDWDISALQPVAFWRIASTFIR</sequence>